<evidence type="ECO:0000313" key="2">
    <source>
        <dbReference type="EMBL" id="MBA4680328.1"/>
    </source>
</evidence>
<reference evidence="2" key="1">
    <citation type="journal article" date="2013" name="J. Plant Res.">
        <title>Effect of fungi and light on seed germination of three Opuntia species from semiarid lands of central Mexico.</title>
        <authorList>
            <person name="Delgado-Sanchez P."/>
            <person name="Jimenez-Bremont J.F."/>
            <person name="Guerrero-Gonzalez Mde L."/>
            <person name="Flores J."/>
        </authorList>
    </citation>
    <scope>NUCLEOTIDE SEQUENCE</scope>
    <source>
        <tissue evidence="2">Cladode</tissue>
    </source>
</reference>
<accession>A0A7C9FHI4</accession>
<dbReference type="EMBL" id="GISG01286521">
    <property type="protein sequence ID" value="MBA4680326.1"/>
    <property type="molecule type" value="Transcribed_RNA"/>
</dbReference>
<dbReference type="AlphaFoldDB" id="A0A7C9FHI4"/>
<organism evidence="2">
    <name type="scientific">Opuntia streptacantha</name>
    <name type="common">Prickly pear cactus</name>
    <name type="synonym">Opuntia cardona</name>
    <dbReference type="NCBI Taxonomy" id="393608"/>
    <lineage>
        <taxon>Eukaryota</taxon>
        <taxon>Viridiplantae</taxon>
        <taxon>Streptophyta</taxon>
        <taxon>Embryophyta</taxon>
        <taxon>Tracheophyta</taxon>
        <taxon>Spermatophyta</taxon>
        <taxon>Magnoliopsida</taxon>
        <taxon>eudicotyledons</taxon>
        <taxon>Gunneridae</taxon>
        <taxon>Pentapetalae</taxon>
        <taxon>Caryophyllales</taxon>
        <taxon>Cactineae</taxon>
        <taxon>Cactaceae</taxon>
        <taxon>Opuntioideae</taxon>
        <taxon>Opuntia</taxon>
    </lineage>
</organism>
<sequence>MRPTPFFKLCELLEGRKLLINTIHVSVREQVLMFLHILGHNLRFRVIGGRFFRSTWTVHNYFHMVLEAILKLYPDFVNPSSSSTPFKILNNYRFYPWFEDCIGALDGTHMWASVPVEDQDRHRNRKRCIILECPSHHIL</sequence>
<protein>
    <recommendedName>
        <fullName evidence="1">DUF8040 domain-containing protein</fullName>
    </recommendedName>
</protein>
<feature type="domain" description="DUF8040" evidence="1">
    <location>
        <begin position="1"/>
        <end position="71"/>
    </location>
</feature>
<reference evidence="2" key="2">
    <citation type="submission" date="2020-07" db="EMBL/GenBank/DDBJ databases">
        <authorList>
            <person name="Vera ALvarez R."/>
            <person name="Arias-Moreno D.M."/>
            <person name="Jimenez-Jacinto V."/>
            <person name="Jimenez-Bremont J.F."/>
            <person name="Swaminathan K."/>
            <person name="Moose S.P."/>
            <person name="Guerrero-Gonzalez M.L."/>
            <person name="Marino-Ramirez L."/>
            <person name="Landsman D."/>
            <person name="Rodriguez-Kessler M."/>
            <person name="Delgado-Sanchez P."/>
        </authorList>
    </citation>
    <scope>NUCLEOTIDE SEQUENCE</scope>
    <source>
        <tissue evidence="2">Cladode</tissue>
    </source>
</reference>
<dbReference type="PANTHER" id="PTHR22930:SF285">
    <property type="entry name" value="PROTEIN ALP1-LIKE"/>
    <property type="match status" value="1"/>
</dbReference>
<proteinExistence type="predicted"/>
<dbReference type="InterPro" id="IPR058353">
    <property type="entry name" value="DUF8040"/>
</dbReference>
<evidence type="ECO:0000259" key="1">
    <source>
        <dbReference type="Pfam" id="PF26138"/>
    </source>
</evidence>
<dbReference type="InterPro" id="IPR045249">
    <property type="entry name" value="HARBI1-like"/>
</dbReference>
<dbReference type="Pfam" id="PF26138">
    <property type="entry name" value="DUF8040"/>
    <property type="match status" value="1"/>
</dbReference>
<dbReference type="EMBL" id="GISG01286523">
    <property type="protein sequence ID" value="MBA4680328.1"/>
    <property type="molecule type" value="Transcribed_RNA"/>
</dbReference>
<name>A0A7C9FHI4_OPUST</name>
<dbReference type="PANTHER" id="PTHR22930">
    <property type="match status" value="1"/>
</dbReference>